<dbReference type="Pfam" id="PF24906">
    <property type="entry name" value="Zf_WRKY19"/>
    <property type="match status" value="4"/>
</dbReference>
<feature type="compositionally biased region" description="Low complexity" evidence="1">
    <location>
        <begin position="109"/>
        <end position="133"/>
    </location>
</feature>
<protein>
    <recommendedName>
        <fullName evidence="2">WRKY19-like zinc finger domain-containing protein</fullName>
    </recommendedName>
</protein>
<dbReference type="PANTHER" id="PTHR31827">
    <property type="entry name" value="EMB|CAB89363.1"/>
    <property type="match status" value="1"/>
</dbReference>
<evidence type="ECO:0000259" key="2">
    <source>
        <dbReference type="Pfam" id="PF24906"/>
    </source>
</evidence>
<feature type="domain" description="WRKY19-like zinc finger" evidence="2">
    <location>
        <begin position="186"/>
        <end position="211"/>
    </location>
</feature>
<feature type="compositionally biased region" description="Basic residues" evidence="1">
    <location>
        <begin position="135"/>
        <end position="144"/>
    </location>
</feature>
<dbReference type="InterPro" id="IPR056866">
    <property type="entry name" value="Znf_WRKY19"/>
</dbReference>
<name>A0AAE0G2Y9_9CHLO</name>
<feature type="domain" description="WRKY19-like zinc finger" evidence="2">
    <location>
        <begin position="212"/>
        <end position="236"/>
    </location>
</feature>
<dbReference type="EMBL" id="LGRX02010296">
    <property type="protein sequence ID" value="KAK3270598.1"/>
    <property type="molecule type" value="Genomic_DNA"/>
</dbReference>
<proteinExistence type="predicted"/>
<evidence type="ECO:0000313" key="3">
    <source>
        <dbReference type="EMBL" id="KAK3270598.1"/>
    </source>
</evidence>
<feature type="domain" description="WRKY19-like zinc finger" evidence="2">
    <location>
        <begin position="237"/>
        <end position="261"/>
    </location>
</feature>
<evidence type="ECO:0000256" key="1">
    <source>
        <dbReference type="SAM" id="MobiDB-lite"/>
    </source>
</evidence>
<dbReference type="Proteomes" id="UP001190700">
    <property type="component" value="Unassembled WGS sequence"/>
</dbReference>
<feature type="compositionally biased region" description="Low complexity" evidence="1">
    <location>
        <begin position="297"/>
        <end position="317"/>
    </location>
</feature>
<dbReference type="AlphaFoldDB" id="A0AAE0G2Y9"/>
<feature type="region of interest" description="Disordered" evidence="1">
    <location>
        <begin position="109"/>
        <end position="144"/>
    </location>
</feature>
<evidence type="ECO:0000313" key="4">
    <source>
        <dbReference type="Proteomes" id="UP001190700"/>
    </source>
</evidence>
<gene>
    <name evidence="3" type="ORF">CYMTET_21010</name>
</gene>
<feature type="region of interest" description="Disordered" evidence="1">
    <location>
        <begin position="292"/>
        <end position="317"/>
    </location>
</feature>
<keyword evidence="4" id="KW-1185">Reference proteome</keyword>
<organism evidence="3 4">
    <name type="scientific">Cymbomonas tetramitiformis</name>
    <dbReference type="NCBI Taxonomy" id="36881"/>
    <lineage>
        <taxon>Eukaryota</taxon>
        <taxon>Viridiplantae</taxon>
        <taxon>Chlorophyta</taxon>
        <taxon>Pyramimonadophyceae</taxon>
        <taxon>Pyramimonadales</taxon>
        <taxon>Pyramimonadaceae</taxon>
        <taxon>Cymbomonas</taxon>
    </lineage>
</organism>
<accession>A0AAE0G2Y9</accession>
<dbReference type="PANTHER" id="PTHR31827:SF1">
    <property type="entry name" value="EMB|CAB89363.1"/>
    <property type="match status" value="1"/>
</dbReference>
<sequence>MEPYPWLLLLSILKRLRSLDEKFASDCVFELVLSEDQLAPQSSFQLTRVAFCSHTELAALDVKGSMKGNVESTASAMITPLMQHALAQQGQLQQAQALGLLPGAAPPLQSQAGLTQPPLSLGLLSGPQGESSQRSPRKCKHKGCLKTPQGSTAHCKTHGGGRRCKHEDCTKCAQGSTPFCVGHGGGRRCQFEAGCTKSAQGKTQYCVAHGGGKRCRAENCTKSAVGRTNLCIAHAGGKRCQMDGCDKSAQGKTSFCTGHGGGRRCSQPECRRLASGSSDLCKSHKMAKKVAEEKAAAAEQEATFAHEQAGKGSSASAHSASGRLLLGQSNKLEAAAVSKAMVSEPAAQFAGLVSSSLPLAAGWNPALLNQLGVAASLNPALLNQLGMSAADHAAAEQNRLGLEAANSLGLRNIFAQAVSYPSEEPKDPPANMFGQLGSQLVLGQLGMLGQLGAGGLGLGLGAGLEQQARTGNALSLLDQPKLSHPHNLLSHGASCSPLGGALANLQGQDWASLANAGAGHLALHDQARLEAKVQQLIQEHIASIAGPTPGIA</sequence>
<comment type="caution">
    <text evidence="3">The sequence shown here is derived from an EMBL/GenBank/DDBJ whole genome shotgun (WGS) entry which is preliminary data.</text>
</comment>
<reference evidence="3 4" key="1">
    <citation type="journal article" date="2015" name="Genome Biol. Evol.">
        <title>Comparative Genomics of a Bacterivorous Green Alga Reveals Evolutionary Causalities and Consequences of Phago-Mixotrophic Mode of Nutrition.</title>
        <authorList>
            <person name="Burns J.A."/>
            <person name="Paasch A."/>
            <person name="Narechania A."/>
            <person name="Kim E."/>
        </authorList>
    </citation>
    <scope>NUCLEOTIDE SEQUENCE [LARGE SCALE GENOMIC DNA]</scope>
    <source>
        <strain evidence="3 4">PLY_AMNH</strain>
    </source>
</reference>
<feature type="domain" description="WRKY19-like zinc finger" evidence="2">
    <location>
        <begin position="161"/>
        <end position="185"/>
    </location>
</feature>